<dbReference type="Pfam" id="PF02608">
    <property type="entry name" value="Bmp"/>
    <property type="match status" value="1"/>
</dbReference>
<feature type="signal peptide" evidence="7">
    <location>
        <begin position="1"/>
        <end position="21"/>
    </location>
</feature>
<dbReference type="EMBL" id="JBBMFM010000001">
    <property type="protein sequence ID" value="MEQ2423457.1"/>
    <property type="molecule type" value="Genomic_DNA"/>
</dbReference>
<dbReference type="InterPro" id="IPR050957">
    <property type="entry name" value="BMP_lipoprotein"/>
</dbReference>
<dbReference type="InterPro" id="IPR028082">
    <property type="entry name" value="Peripla_BP_I"/>
</dbReference>
<proteinExistence type="inferred from homology"/>
<keyword evidence="3" id="KW-1003">Cell membrane</keyword>
<dbReference type="RefSeq" id="WP_008723518.1">
    <property type="nucleotide sequence ID" value="NZ_JBBMFM010000001.1"/>
</dbReference>
<comment type="caution">
    <text evidence="9">The sequence shown here is derived from an EMBL/GenBank/DDBJ whole genome shotgun (WGS) entry which is preliminary data.</text>
</comment>
<dbReference type="PANTHER" id="PTHR34296:SF2">
    <property type="entry name" value="ABC TRANSPORTER GUANOSINE-BINDING PROTEIN NUPN"/>
    <property type="match status" value="1"/>
</dbReference>
<feature type="domain" description="ABC transporter substrate-binding protein PnrA-like" evidence="8">
    <location>
        <begin position="54"/>
        <end position="340"/>
    </location>
</feature>
<accession>A0ABV1CZA1</accession>
<evidence type="ECO:0000313" key="10">
    <source>
        <dbReference type="Proteomes" id="UP001454086"/>
    </source>
</evidence>
<name>A0ABV1CZA1_9FIRM</name>
<comment type="similarity">
    <text evidence="2">Belongs to the BMP lipoprotein family.</text>
</comment>
<dbReference type="PANTHER" id="PTHR34296">
    <property type="entry name" value="TRANSCRIPTIONAL ACTIVATOR PROTEIN MED"/>
    <property type="match status" value="1"/>
</dbReference>
<comment type="subcellular location">
    <subcellularLocation>
        <location evidence="1">Cell membrane</location>
        <topology evidence="1">Lipid-anchor</topology>
    </subcellularLocation>
</comment>
<feature type="chain" id="PRO_5046828582" evidence="7">
    <location>
        <begin position="22"/>
        <end position="357"/>
    </location>
</feature>
<dbReference type="PROSITE" id="PS51257">
    <property type="entry name" value="PROKAR_LIPOPROTEIN"/>
    <property type="match status" value="1"/>
</dbReference>
<gene>
    <name evidence="9" type="ORF">WMQ36_00585</name>
</gene>
<evidence type="ECO:0000256" key="6">
    <source>
        <dbReference type="ARBA" id="ARBA00023288"/>
    </source>
</evidence>
<evidence type="ECO:0000256" key="1">
    <source>
        <dbReference type="ARBA" id="ARBA00004193"/>
    </source>
</evidence>
<evidence type="ECO:0000259" key="8">
    <source>
        <dbReference type="Pfam" id="PF02608"/>
    </source>
</evidence>
<evidence type="ECO:0000313" key="9">
    <source>
        <dbReference type="EMBL" id="MEQ2423457.1"/>
    </source>
</evidence>
<dbReference type="InterPro" id="IPR003760">
    <property type="entry name" value="PnrA-like"/>
</dbReference>
<organism evidence="9 10">
    <name type="scientific">Enterocloster hominis</name>
    <name type="common">ex Hitch et al. 2024</name>
    <dbReference type="NCBI Taxonomy" id="1917870"/>
    <lineage>
        <taxon>Bacteria</taxon>
        <taxon>Bacillati</taxon>
        <taxon>Bacillota</taxon>
        <taxon>Clostridia</taxon>
        <taxon>Lachnospirales</taxon>
        <taxon>Lachnospiraceae</taxon>
        <taxon>Enterocloster</taxon>
    </lineage>
</organism>
<evidence type="ECO:0000256" key="4">
    <source>
        <dbReference type="ARBA" id="ARBA00022729"/>
    </source>
</evidence>
<dbReference type="Gene3D" id="3.40.50.2300">
    <property type="match status" value="2"/>
</dbReference>
<sequence>MMKGHLHKNVIGLLTMGLLTAAAMVMTTACSGSGNGEVKAQETSGAGGTDIQAAFIVDRLGDNAANDESYRGIQEFEAKTGIKVTTVEAPELQDHEINARTFAQEGYDLIIDATSFTSEIYEALAPEFPDSHFVIVDGTVDGQDNVTSLRCRPEEAAFLTGAFNVLMNQELGGGNKAAFIGGMRNPDLERSQYGFTAGAEYVGGEATVVYVGNFTDVAKGKEIALQLYNNGMKLVQAFAGGAGMGVYQAAESVGEGVYAIGGAAGQFNLSDSIIASQVKLTGNPIYDVCMEFYEGGLEGGIRQFGLKEGAVGIKYNPLHEEEVPGDIKTRLEEIQGKIVSGEIVPPSNEDSFHAFGK</sequence>
<dbReference type="SUPFAM" id="SSF53822">
    <property type="entry name" value="Periplasmic binding protein-like I"/>
    <property type="match status" value="1"/>
</dbReference>
<keyword evidence="10" id="KW-1185">Reference proteome</keyword>
<keyword evidence="5" id="KW-0472">Membrane</keyword>
<evidence type="ECO:0000256" key="5">
    <source>
        <dbReference type="ARBA" id="ARBA00023136"/>
    </source>
</evidence>
<reference evidence="9 10" key="1">
    <citation type="submission" date="2024-03" db="EMBL/GenBank/DDBJ databases">
        <title>Human intestinal bacterial collection.</title>
        <authorList>
            <person name="Pauvert C."/>
            <person name="Hitch T.C.A."/>
            <person name="Clavel T."/>
        </authorList>
    </citation>
    <scope>NUCLEOTIDE SEQUENCE [LARGE SCALE GENOMIC DNA]</scope>
    <source>
        <strain evidence="9 10">CLA-SR-H021</strain>
    </source>
</reference>
<keyword evidence="4 7" id="KW-0732">Signal</keyword>
<protein>
    <submittedName>
        <fullName evidence="9">BMP family ABC transporter substrate-binding protein</fullName>
    </submittedName>
</protein>
<evidence type="ECO:0000256" key="3">
    <source>
        <dbReference type="ARBA" id="ARBA00022475"/>
    </source>
</evidence>
<evidence type="ECO:0000256" key="2">
    <source>
        <dbReference type="ARBA" id="ARBA00008610"/>
    </source>
</evidence>
<evidence type="ECO:0000256" key="7">
    <source>
        <dbReference type="SAM" id="SignalP"/>
    </source>
</evidence>
<dbReference type="Proteomes" id="UP001454086">
    <property type="component" value="Unassembled WGS sequence"/>
</dbReference>
<keyword evidence="6" id="KW-0449">Lipoprotein</keyword>